<dbReference type="Pfam" id="PF10294">
    <property type="entry name" value="Methyltransf_16"/>
    <property type="match status" value="1"/>
</dbReference>
<sequence length="266" mass="29760">MTNTLSSEEVFHDTLTLWGEGSPDDDDTASFQYADLVLSLPPKEGKANSLLADQLFSPSLLLAEKIERNLIPVEGRTILELGAGCALPSLLAATSERPPSLVVATDFPDRIIMQNLENNVHRNVPHSSLIKTFGYSWGTDPLPLLNTLRSEFPDAAAAGFDCMILSDLLYFDKSHEDLVRSITLFLRPSSLSRVYVAAGNYTPSVVCDNFFKIAEQSGLEWKEGEDDQDWRGTLPVKSLDREALIARKCMCRWWVGRWRAYRDQGF</sequence>
<name>A0A166CGW9_9AGAM</name>
<dbReference type="GO" id="GO:0005737">
    <property type="term" value="C:cytoplasm"/>
    <property type="evidence" value="ECO:0007669"/>
    <property type="project" value="TreeGrafter"/>
</dbReference>
<keyword evidence="2" id="KW-1185">Reference proteome</keyword>
<dbReference type="OrthoDB" id="46564at2759"/>
<dbReference type="InterPro" id="IPR019410">
    <property type="entry name" value="Methyltransf_16"/>
</dbReference>
<dbReference type="AlphaFoldDB" id="A0A166CGW9"/>
<evidence type="ECO:0000313" key="1">
    <source>
        <dbReference type="EMBL" id="KZT37437.1"/>
    </source>
</evidence>
<dbReference type="PANTHER" id="PTHR14614:SF10">
    <property type="entry name" value="PROTEIN N-TERMINAL AND LYSINE N-METHYLTRANSFERASE EFM7"/>
    <property type="match status" value="1"/>
</dbReference>
<proteinExistence type="predicted"/>
<dbReference type="EMBL" id="KV428083">
    <property type="protein sequence ID" value="KZT37437.1"/>
    <property type="molecule type" value="Genomic_DNA"/>
</dbReference>
<dbReference type="PANTHER" id="PTHR14614">
    <property type="entry name" value="HEPATOCELLULAR CARCINOMA-ASSOCIATED ANTIGEN"/>
    <property type="match status" value="1"/>
</dbReference>
<organism evidence="1 2">
    <name type="scientific">Sistotremastrum suecicum HHB10207 ss-3</name>
    <dbReference type="NCBI Taxonomy" id="1314776"/>
    <lineage>
        <taxon>Eukaryota</taxon>
        <taxon>Fungi</taxon>
        <taxon>Dikarya</taxon>
        <taxon>Basidiomycota</taxon>
        <taxon>Agaricomycotina</taxon>
        <taxon>Agaricomycetes</taxon>
        <taxon>Sistotremastrales</taxon>
        <taxon>Sistotremastraceae</taxon>
        <taxon>Sistotremastrum</taxon>
    </lineage>
</organism>
<dbReference type="GO" id="GO:0008757">
    <property type="term" value="F:S-adenosylmethionine-dependent methyltransferase activity"/>
    <property type="evidence" value="ECO:0007669"/>
    <property type="project" value="UniProtKB-ARBA"/>
</dbReference>
<dbReference type="Gene3D" id="3.40.50.150">
    <property type="entry name" value="Vaccinia Virus protein VP39"/>
    <property type="match status" value="1"/>
</dbReference>
<gene>
    <name evidence="1" type="ORF">SISSUDRAFT_1114254</name>
</gene>
<dbReference type="SUPFAM" id="SSF53335">
    <property type="entry name" value="S-adenosyl-L-methionine-dependent methyltransferases"/>
    <property type="match status" value="1"/>
</dbReference>
<evidence type="ECO:0000313" key="2">
    <source>
        <dbReference type="Proteomes" id="UP000076798"/>
    </source>
</evidence>
<reference evidence="1 2" key="1">
    <citation type="journal article" date="2016" name="Mol. Biol. Evol.">
        <title>Comparative Genomics of Early-Diverging Mushroom-Forming Fungi Provides Insights into the Origins of Lignocellulose Decay Capabilities.</title>
        <authorList>
            <person name="Nagy L.G."/>
            <person name="Riley R."/>
            <person name="Tritt A."/>
            <person name="Adam C."/>
            <person name="Daum C."/>
            <person name="Floudas D."/>
            <person name="Sun H."/>
            <person name="Yadav J.S."/>
            <person name="Pangilinan J."/>
            <person name="Larsson K.H."/>
            <person name="Matsuura K."/>
            <person name="Barry K."/>
            <person name="Labutti K."/>
            <person name="Kuo R."/>
            <person name="Ohm R.A."/>
            <person name="Bhattacharya S.S."/>
            <person name="Shirouzu T."/>
            <person name="Yoshinaga Y."/>
            <person name="Martin F.M."/>
            <person name="Grigoriev I.V."/>
            <person name="Hibbett D.S."/>
        </authorList>
    </citation>
    <scope>NUCLEOTIDE SEQUENCE [LARGE SCALE GENOMIC DNA]</scope>
    <source>
        <strain evidence="1 2">HHB10207 ss-3</strain>
    </source>
</reference>
<accession>A0A166CGW9</accession>
<protein>
    <recommendedName>
        <fullName evidence="3">Nicotinamide N-methyltransferase</fullName>
    </recommendedName>
</protein>
<evidence type="ECO:0008006" key="3">
    <source>
        <dbReference type="Google" id="ProtNLM"/>
    </source>
</evidence>
<dbReference type="InterPro" id="IPR029063">
    <property type="entry name" value="SAM-dependent_MTases_sf"/>
</dbReference>
<dbReference type="STRING" id="1314776.A0A166CGW9"/>
<dbReference type="Proteomes" id="UP000076798">
    <property type="component" value="Unassembled WGS sequence"/>
</dbReference>